<evidence type="ECO:0000256" key="3">
    <source>
        <dbReference type="ARBA" id="ARBA00022692"/>
    </source>
</evidence>
<evidence type="ECO:0000256" key="1">
    <source>
        <dbReference type="ARBA" id="ARBA00004651"/>
    </source>
</evidence>
<comment type="caution">
    <text evidence="8">The sequence shown here is derived from an EMBL/GenBank/DDBJ whole genome shotgun (WGS) entry which is preliminary data.</text>
</comment>
<keyword evidence="2" id="KW-1003">Cell membrane</keyword>
<feature type="domain" description="RDD" evidence="7">
    <location>
        <begin position="6"/>
        <end position="130"/>
    </location>
</feature>
<dbReference type="Pfam" id="PF06271">
    <property type="entry name" value="RDD"/>
    <property type="match status" value="1"/>
</dbReference>
<dbReference type="InterPro" id="IPR010432">
    <property type="entry name" value="RDD"/>
</dbReference>
<dbReference type="AlphaFoldDB" id="A0A935MQ40"/>
<proteinExistence type="predicted"/>
<protein>
    <submittedName>
        <fullName evidence="8">RDD family protein</fullName>
    </submittedName>
</protein>
<dbReference type="EMBL" id="JADJMS010000009">
    <property type="protein sequence ID" value="MBK7414393.1"/>
    <property type="molecule type" value="Genomic_DNA"/>
</dbReference>
<evidence type="ECO:0000313" key="8">
    <source>
        <dbReference type="EMBL" id="MBK7414393.1"/>
    </source>
</evidence>
<evidence type="ECO:0000256" key="5">
    <source>
        <dbReference type="ARBA" id="ARBA00023136"/>
    </source>
</evidence>
<name>A0A935MQ40_9RHOO</name>
<dbReference type="PANTHER" id="PTHR36115">
    <property type="entry name" value="PROLINE-RICH ANTIGEN HOMOLOG-RELATED"/>
    <property type="match status" value="1"/>
</dbReference>
<keyword evidence="4 6" id="KW-1133">Transmembrane helix</keyword>
<gene>
    <name evidence="8" type="ORF">IPJ38_04010</name>
</gene>
<keyword evidence="5 6" id="KW-0472">Membrane</keyword>
<feature type="transmembrane region" description="Helical" evidence="6">
    <location>
        <begin position="95"/>
        <end position="117"/>
    </location>
</feature>
<evidence type="ECO:0000256" key="2">
    <source>
        <dbReference type="ARBA" id="ARBA00022475"/>
    </source>
</evidence>
<dbReference type="InterPro" id="IPR051791">
    <property type="entry name" value="Pra-immunoreactive"/>
</dbReference>
<dbReference type="Proteomes" id="UP000739411">
    <property type="component" value="Unassembled WGS sequence"/>
</dbReference>
<evidence type="ECO:0000256" key="4">
    <source>
        <dbReference type="ARBA" id="ARBA00022989"/>
    </source>
</evidence>
<organism evidence="8 9">
    <name type="scientific">Candidatus Dechloromonas phosphorivorans</name>
    <dbReference type="NCBI Taxonomy" id="2899244"/>
    <lineage>
        <taxon>Bacteria</taxon>
        <taxon>Pseudomonadati</taxon>
        <taxon>Pseudomonadota</taxon>
        <taxon>Betaproteobacteria</taxon>
        <taxon>Rhodocyclales</taxon>
        <taxon>Azonexaceae</taxon>
        <taxon>Dechloromonas</taxon>
    </lineage>
</organism>
<dbReference type="PANTHER" id="PTHR36115:SF10">
    <property type="entry name" value="RDD DOMAIN-CONTAINING PROTEIN"/>
    <property type="match status" value="1"/>
</dbReference>
<evidence type="ECO:0000256" key="6">
    <source>
        <dbReference type="SAM" id="Phobius"/>
    </source>
</evidence>
<comment type="subcellular location">
    <subcellularLocation>
        <location evidence="1">Cell membrane</location>
        <topology evidence="1">Multi-pass membrane protein</topology>
    </subcellularLocation>
</comment>
<evidence type="ECO:0000259" key="7">
    <source>
        <dbReference type="Pfam" id="PF06271"/>
    </source>
</evidence>
<keyword evidence="3 6" id="KW-0812">Transmembrane</keyword>
<feature type="transmembrane region" description="Helical" evidence="6">
    <location>
        <begin position="20"/>
        <end position="41"/>
    </location>
</feature>
<reference evidence="8 9" key="1">
    <citation type="submission" date="2020-10" db="EMBL/GenBank/DDBJ databases">
        <title>Connecting structure to function with the recovery of over 1000 high-quality activated sludge metagenome-assembled genomes encoding full-length rRNA genes using long-read sequencing.</title>
        <authorList>
            <person name="Singleton C.M."/>
            <person name="Petriglieri F."/>
            <person name="Kristensen J.M."/>
            <person name="Kirkegaard R.H."/>
            <person name="Michaelsen T.Y."/>
            <person name="Andersen M.H."/>
            <person name="Karst S.M."/>
            <person name="Dueholm M.S."/>
            <person name="Nielsen P.H."/>
            <person name="Albertsen M."/>
        </authorList>
    </citation>
    <scope>NUCLEOTIDE SEQUENCE [LARGE SCALE GENOMIC DNA]</scope>
    <source>
        <strain evidence="8">EsbW_18-Q3-R4-48_BATAC.463</strain>
    </source>
</reference>
<sequence>MASELPGIARRLASMLYEGLVVFSILLIGFLLPQIVFYGFGMVLGGRMLMLHIFILLMGYFVWCWLNGGQTLPMKTWKLRITNSDGSRLRPTQAILRYMAAWPSILLGGIGLFWAVVDKDKQFLHDRIAGSRIISQASPEA</sequence>
<accession>A0A935MQ40</accession>
<evidence type="ECO:0000313" key="9">
    <source>
        <dbReference type="Proteomes" id="UP000739411"/>
    </source>
</evidence>
<feature type="transmembrane region" description="Helical" evidence="6">
    <location>
        <begin position="48"/>
        <end position="68"/>
    </location>
</feature>
<dbReference type="GO" id="GO:0005886">
    <property type="term" value="C:plasma membrane"/>
    <property type="evidence" value="ECO:0007669"/>
    <property type="project" value="UniProtKB-SubCell"/>
</dbReference>